<dbReference type="GeneID" id="141461784"/>
<feature type="region of interest" description="Disordered" evidence="1">
    <location>
        <begin position="25"/>
        <end position="60"/>
    </location>
</feature>
<evidence type="ECO:0000313" key="3">
    <source>
        <dbReference type="Proteomes" id="UP000015103"/>
    </source>
</evidence>
<evidence type="ECO:0000313" key="2">
    <source>
        <dbReference type="EnsemblMetazoa" id="RPRC013923-PA"/>
    </source>
</evidence>
<reference evidence="2" key="1">
    <citation type="submission" date="2015-05" db="UniProtKB">
        <authorList>
            <consortium name="EnsemblMetazoa"/>
        </authorList>
    </citation>
    <scope>IDENTIFICATION</scope>
</reference>
<sequence length="280" mass="31040">MLYRFSSLGQESKLKITNAETKNRMENNTLSITKRERNSADSTENVANDSISNVPSEAQQGDEITIECNESADTDSDEIVSSVPTIEELSDQNSATEALKEVVKHLSEAIEECQNSERGSLVDAVVEDNESMKIQDTGISLTYVSENVFTNNKTNNSSLFDTVTVPADQLIINTVLMDTSNQFKGTDKVTNIMEIIDSGESETKYFNSLYKIDESDLTKPSAPPAEILNENASSTGGSVSLRMDSTHSTKQEPIKQPNKKSLWNDFLRKIFKKKKVETTN</sequence>
<protein>
    <submittedName>
        <fullName evidence="2">Uncharacterized protein</fullName>
    </submittedName>
</protein>
<dbReference type="Proteomes" id="UP000015103">
    <property type="component" value="Unassembled WGS sequence"/>
</dbReference>
<evidence type="ECO:0000256" key="1">
    <source>
        <dbReference type="SAM" id="MobiDB-lite"/>
    </source>
</evidence>
<dbReference type="HOGENOM" id="CLU_995036_0_0_1"/>
<dbReference type="RefSeq" id="XP_073999216.1">
    <property type="nucleotide sequence ID" value="XM_074143115.1"/>
</dbReference>
<feature type="compositionally biased region" description="Basic and acidic residues" evidence="1">
    <location>
        <begin position="244"/>
        <end position="253"/>
    </location>
</feature>
<name>T1ICA3_RHOPR</name>
<proteinExistence type="predicted"/>
<dbReference type="InParanoid" id="T1ICA3"/>
<dbReference type="EnsemblMetazoa" id="RPRC013923-RA">
    <property type="protein sequence ID" value="RPRC013923-PA"/>
    <property type="gene ID" value="RPRC013923"/>
</dbReference>
<organism evidence="2 3">
    <name type="scientific">Rhodnius prolixus</name>
    <name type="common">Triatomid bug</name>
    <dbReference type="NCBI Taxonomy" id="13249"/>
    <lineage>
        <taxon>Eukaryota</taxon>
        <taxon>Metazoa</taxon>
        <taxon>Ecdysozoa</taxon>
        <taxon>Arthropoda</taxon>
        <taxon>Hexapoda</taxon>
        <taxon>Insecta</taxon>
        <taxon>Pterygota</taxon>
        <taxon>Neoptera</taxon>
        <taxon>Paraneoptera</taxon>
        <taxon>Hemiptera</taxon>
        <taxon>Heteroptera</taxon>
        <taxon>Panheteroptera</taxon>
        <taxon>Cimicomorpha</taxon>
        <taxon>Reduviidae</taxon>
        <taxon>Triatominae</taxon>
        <taxon>Rhodnius</taxon>
    </lineage>
</organism>
<accession>T1ICA3</accession>
<dbReference type="VEuPathDB" id="VectorBase:RPRC013923"/>
<feature type="compositionally biased region" description="Polar residues" evidence="1">
    <location>
        <begin position="40"/>
        <end position="59"/>
    </location>
</feature>
<dbReference type="EMBL" id="ACPB03004217">
    <property type="status" value="NOT_ANNOTATED_CDS"/>
    <property type="molecule type" value="Genomic_DNA"/>
</dbReference>
<keyword evidence="3" id="KW-1185">Reference proteome</keyword>
<feature type="region of interest" description="Disordered" evidence="1">
    <location>
        <begin position="221"/>
        <end position="258"/>
    </location>
</feature>
<dbReference type="RefSeq" id="XP_073999224.1">
    <property type="nucleotide sequence ID" value="XM_074143123.1"/>
</dbReference>
<dbReference type="AlphaFoldDB" id="T1ICA3"/>